<dbReference type="AlphaFoldDB" id="W7FBW7"/>
<sequence length="138" mass="16524">MPEPKQIYANNIFDNDKLKRFFLKYRSKEKVLYSFTSENDIINEEKRKSKNNLCMLKYKAIQKNKRDEEYLISIKSKRKLKNFINKKEIDISGINYLLWDFTNLSHNDLLKFVTPSSANQNVEEEIILDHTIKNISKE</sequence>
<protein>
    <submittedName>
        <fullName evidence="1">Uncharacterized protein</fullName>
    </submittedName>
</protein>
<accession>W7FBW7</accession>
<reference evidence="1" key="1">
    <citation type="submission" date="2013-02" db="EMBL/GenBank/DDBJ databases">
        <title>The Genome Sequence of Plasmodium falciparum Santa Lucia.</title>
        <authorList>
            <consortium name="The Broad Institute Genome Sequencing Platform"/>
            <consortium name="The Broad Institute Genome Sequencing Center for Infectious Disease"/>
            <person name="Neafsey D."/>
            <person name="Cheeseman I."/>
            <person name="Volkman S."/>
            <person name="Adams J."/>
            <person name="Walker B."/>
            <person name="Young S.K."/>
            <person name="Zeng Q."/>
            <person name="Gargeya S."/>
            <person name="Fitzgerald M."/>
            <person name="Haas B."/>
            <person name="Abouelleil A."/>
            <person name="Alvarado L."/>
            <person name="Arachchi H.M."/>
            <person name="Berlin A.M."/>
            <person name="Chapman S.B."/>
            <person name="Dewar J."/>
            <person name="Goldberg J."/>
            <person name="Griggs A."/>
            <person name="Gujja S."/>
            <person name="Hansen M."/>
            <person name="Howarth C."/>
            <person name="Imamovic A."/>
            <person name="Larimer J."/>
            <person name="McCowan C."/>
            <person name="Murphy C."/>
            <person name="Neiman D."/>
            <person name="Pearson M."/>
            <person name="Priest M."/>
            <person name="Roberts A."/>
            <person name="Saif S."/>
            <person name="Shea T."/>
            <person name="Sisk P."/>
            <person name="Sykes S."/>
            <person name="Wortman J."/>
            <person name="Nusbaum C."/>
            <person name="Birren B."/>
        </authorList>
    </citation>
    <scope>NUCLEOTIDE SEQUENCE [LARGE SCALE GENOMIC DNA]</scope>
    <source>
        <strain evidence="1">Santa Lucia</strain>
    </source>
</reference>
<name>W7FBW7_PLAFA</name>
<gene>
    <name evidence="1" type="ORF">PFAG_05106</name>
</gene>
<dbReference type="EMBL" id="KE123510">
    <property type="protein sequence ID" value="EUT79613.1"/>
    <property type="molecule type" value="Genomic_DNA"/>
</dbReference>
<proteinExistence type="predicted"/>
<organism evidence="1">
    <name type="scientific">Plasmodium falciparum Santa Lucia</name>
    <dbReference type="NCBI Taxonomy" id="478859"/>
    <lineage>
        <taxon>Eukaryota</taxon>
        <taxon>Sar</taxon>
        <taxon>Alveolata</taxon>
        <taxon>Apicomplexa</taxon>
        <taxon>Aconoidasida</taxon>
        <taxon>Haemosporida</taxon>
        <taxon>Plasmodiidae</taxon>
        <taxon>Plasmodium</taxon>
        <taxon>Plasmodium (Laverania)</taxon>
    </lineage>
</organism>
<dbReference type="Proteomes" id="UP000030666">
    <property type="component" value="Unassembled WGS sequence"/>
</dbReference>
<evidence type="ECO:0000313" key="1">
    <source>
        <dbReference type="EMBL" id="EUT79613.1"/>
    </source>
</evidence>